<gene>
    <name evidence="2" type="ORF">CA85_50610</name>
</gene>
<evidence type="ECO:0000313" key="3">
    <source>
        <dbReference type="Proteomes" id="UP000318053"/>
    </source>
</evidence>
<name>A0A5C5WNH5_9BACT</name>
<sequence>MNEDKCFADAAFSDIEVVARYTEGPRRVVPGFLDMQRMASLLLAERVPENGRVLVVGAGGGLELKAFAEAQPSWSFDGVDPSAEMLTLAEQTMGPVASRVHLHHGFIDVAPDGPFDAATCILTMHFVGPEERRRMASEIRRRLKPGAPFVVAHLSVPQNDEERTVWLSRYAAFAVSSGVESEKAMKARDTVDSQLSILTPGEDETILQEAGFSNVSLFYVGFAFRGWVAYA</sequence>
<comment type="caution">
    <text evidence="2">The sequence shown here is derived from an EMBL/GenBank/DDBJ whole genome shotgun (WGS) entry which is preliminary data.</text>
</comment>
<dbReference type="GO" id="GO:0008168">
    <property type="term" value="F:methyltransferase activity"/>
    <property type="evidence" value="ECO:0007669"/>
    <property type="project" value="TreeGrafter"/>
</dbReference>
<dbReference type="Gene3D" id="3.40.50.150">
    <property type="entry name" value="Vaccinia Virus protein VP39"/>
    <property type="match status" value="1"/>
</dbReference>
<dbReference type="PANTHER" id="PTHR43464">
    <property type="entry name" value="METHYLTRANSFERASE"/>
    <property type="match status" value="1"/>
</dbReference>
<keyword evidence="3" id="KW-1185">Reference proteome</keyword>
<dbReference type="InterPro" id="IPR041698">
    <property type="entry name" value="Methyltransf_25"/>
</dbReference>
<accession>A0A5C5WNH5</accession>
<reference evidence="2 3" key="1">
    <citation type="submission" date="2019-02" db="EMBL/GenBank/DDBJ databases">
        <title>Deep-cultivation of Planctomycetes and their phenomic and genomic characterization uncovers novel biology.</title>
        <authorList>
            <person name="Wiegand S."/>
            <person name="Jogler M."/>
            <person name="Boedeker C."/>
            <person name="Pinto D."/>
            <person name="Vollmers J."/>
            <person name="Rivas-Marin E."/>
            <person name="Kohn T."/>
            <person name="Peeters S.H."/>
            <person name="Heuer A."/>
            <person name="Rast P."/>
            <person name="Oberbeckmann S."/>
            <person name="Bunk B."/>
            <person name="Jeske O."/>
            <person name="Meyerdierks A."/>
            <person name="Storesund J.E."/>
            <person name="Kallscheuer N."/>
            <person name="Luecker S."/>
            <person name="Lage O.M."/>
            <person name="Pohl T."/>
            <person name="Merkel B.J."/>
            <person name="Hornburger P."/>
            <person name="Mueller R.-W."/>
            <person name="Bruemmer F."/>
            <person name="Labrenz M."/>
            <person name="Spormann A.M."/>
            <person name="Op Den Camp H."/>
            <person name="Overmann J."/>
            <person name="Amann R."/>
            <person name="Jetten M.S.M."/>
            <person name="Mascher T."/>
            <person name="Medema M.H."/>
            <person name="Devos D.P."/>
            <person name="Kaster A.-K."/>
            <person name="Ovreas L."/>
            <person name="Rohde M."/>
            <person name="Galperin M.Y."/>
            <person name="Jogler C."/>
        </authorList>
    </citation>
    <scope>NUCLEOTIDE SEQUENCE [LARGE SCALE GENOMIC DNA]</scope>
    <source>
        <strain evidence="2 3">CA85</strain>
    </source>
</reference>
<dbReference type="PANTHER" id="PTHR43464:SF58">
    <property type="entry name" value="BLR7975 PROTEIN"/>
    <property type="match status" value="1"/>
</dbReference>
<evidence type="ECO:0000313" key="2">
    <source>
        <dbReference type="EMBL" id="TWT52147.1"/>
    </source>
</evidence>
<feature type="domain" description="Methyltransferase" evidence="1">
    <location>
        <begin position="53"/>
        <end position="146"/>
    </location>
</feature>
<dbReference type="InterPro" id="IPR029063">
    <property type="entry name" value="SAM-dependent_MTases_sf"/>
</dbReference>
<dbReference type="Proteomes" id="UP000318053">
    <property type="component" value="Unassembled WGS sequence"/>
</dbReference>
<dbReference type="EMBL" id="SJPK01000031">
    <property type="protein sequence ID" value="TWT52147.1"/>
    <property type="molecule type" value="Genomic_DNA"/>
</dbReference>
<dbReference type="AlphaFoldDB" id="A0A5C5WNH5"/>
<dbReference type="SUPFAM" id="SSF53335">
    <property type="entry name" value="S-adenosyl-L-methionine-dependent methyltransferases"/>
    <property type="match status" value="1"/>
</dbReference>
<proteinExistence type="predicted"/>
<dbReference type="RefSeq" id="WP_246113100.1">
    <property type="nucleotide sequence ID" value="NZ_SJPK01000031.1"/>
</dbReference>
<dbReference type="CDD" id="cd02440">
    <property type="entry name" value="AdoMet_MTases"/>
    <property type="match status" value="1"/>
</dbReference>
<organism evidence="2 3">
    <name type="scientific">Allorhodopirellula solitaria</name>
    <dbReference type="NCBI Taxonomy" id="2527987"/>
    <lineage>
        <taxon>Bacteria</taxon>
        <taxon>Pseudomonadati</taxon>
        <taxon>Planctomycetota</taxon>
        <taxon>Planctomycetia</taxon>
        <taxon>Pirellulales</taxon>
        <taxon>Pirellulaceae</taxon>
        <taxon>Allorhodopirellula</taxon>
    </lineage>
</organism>
<protein>
    <recommendedName>
        <fullName evidence="1">Methyltransferase domain-containing protein</fullName>
    </recommendedName>
</protein>
<dbReference type="Pfam" id="PF13649">
    <property type="entry name" value="Methyltransf_25"/>
    <property type="match status" value="1"/>
</dbReference>
<evidence type="ECO:0000259" key="1">
    <source>
        <dbReference type="Pfam" id="PF13649"/>
    </source>
</evidence>